<dbReference type="InterPro" id="IPR050490">
    <property type="entry name" value="Bact_solute-bd_prot1"/>
</dbReference>
<reference evidence="7 8" key="1">
    <citation type="submission" date="2018-08" db="EMBL/GenBank/DDBJ databases">
        <title>A genome reference for cultivated species of the human gut microbiota.</title>
        <authorList>
            <person name="Zou Y."/>
            <person name="Xue W."/>
            <person name="Luo G."/>
        </authorList>
    </citation>
    <scope>NUCLEOTIDE SEQUENCE [LARGE SCALE GENOMIC DNA]</scope>
    <source>
        <strain evidence="7 8">AF19-21</strain>
    </source>
</reference>
<dbReference type="EMBL" id="QVIA01000001">
    <property type="protein sequence ID" value="RGC35468.1"/>
    <property type="molecule type" value="Genomic_DNA"/>
</dbReference>
<keyword evidence="2 6" id="KW-0732">Signal</keyword>
<dbReference type="AlphaFoldDB" id="A0A3E2X309"/>
<evidence type="ECO:0000313" key="8">
    <source>
        <dbReference type="Proteomes" id="UP000261111"/>
    </source>
</evidence>
<dbReference type="PROSITE" id="PS51257">
    <property type="entry name" value="PROKAR_LIPOPROTEIN"/>
    <property type="match status" value="1"/>
</dbReference>
<dbReference type="PANTHER" id="PTHR43649">
    <property type="entry name" value="ARABINOSE-BINDING PROTEIN-RELATED"/>
    <property type="match status" value="1"/>
</dbReference>
<dbReference type="SUPFAM" id="SSF53850">
    <property type="entry name" value="Periplasmic binding protein-like II"/>
    <property type="match status" value="1"/>
</dbReference>
<dbReference type="Proteomes" id="UP000261111">
    <property type="component" value="Unassembled WGS sequence"/>
</dbReference>
<evidence type="ECO:0000256" key="3">
    <source>
        <dbReference type="ARBA" id="ARBA00023136"/>
    </source>
</evidence>
<feature type="signal peptide" evidence="6">
    <location>
        <begin position="1"/>
        <end position="19"/>
    </location>
</feature>
<comment type="caution">
    <text evidence="7">The sequence shown here is derived from an EMBL/GenBank/DDBJ whole genome shotgun (WGS) entry which is preliminary data.</text>
</comment>
<evidence type="ECO:0000256" key="5">
    <source>
        <dbReference type="ARBA" id="ARBA00023288"/>
    </source>
</evidence>
<keyword evidence="3" id="KW-0472">Membrane</keyword>
<accession>A0A3E2X309</accession>
<dbReference type="Gene3D" id="3.40.190.10">
    <property type="entry name" value="Periplasmic binding protein-like II"/>
    <property type="match status" value="2"/>
</dbReference>
<evidence type="ECO:0000313" key="7">
    <source>
        <dbReference type="EMBL" id="RGC35468.1"/>
    </source>
</evidence>
<feature type="chain" id="PRO_5038815827" evidence="6">
    <location>
        <begin position="20"/>
        <end position="433"/>
    </location>
</feature>
<dbReference type="PANTHER" id="PTHR43649:SF33">
    <property type="entry name" value="POLYGALACTURONAN_RHAMNOGALACTURONAN-BINDING PROTEIN YTCQ"/>
    <property type="match status" value="1"/>
</dbReference>
<keyword evidence="1" id="KW-1003">Cell membrane</keyword>
<keyword evidence="4" id="KW-0564">Palmitate</keyword>
<dbReference type="Pfam" id="PF01547">
    <property type="entry name" value="SBP_bac_1"/>
    <property type="match status" value="1"/>
</dbReference>
<dbReference type="GeneID" id="93336332"/>
<name>A0A3E2X309_9FIRM</name>
<protein>
    <submittedName>
        <fullName evidence="7">Carbohydrate ABC transporter substrate-binding protein</fullName>
    </submittedName>
</protein>
<evidence type="ECO:0000256" key="4">
    <source>
        <dbReference type="ARBA" id="ARBA00023139"/>
    </source>
</evidence>
<organism evidence="7 8">
    <name type="scientific">Hungatella hathewayi</name>
    <dbReference type="NCBI Taxonomy" id="154046"/>
    <lineage>
        <taxon>Bacteria</taxon>
        <taxon>Bacillati</taxon>
        <taxon>Bacillota</taxon>
        <taxon>Clostridia</taxon>
        <taxon>Lachnospirales</taxon>
        <taxon>Lachnospiraceae</taxon>
        <taxon>Hungatella</taxon>
    </lineage>
</organism>
<dbReference type="InterPro" id="IPR006059">
    <property type="entry name" value="SBP"/>
</dbReference>
<evidence type="ECO:0000256" key="6">
    <source>
        <dbReference type="SAM" id="SignalP"/>
    </source>
</evidence>
<evidence type="ECO:0000256" key="2">
    <source>
        <dbReference type="ARBA" id="ARBA00022729"/>
    </source>
</evidence>
<keyword evidence="5" id="KW-0449">Lipoprotein</keyword>
<gene>
    <name evidence="7" type="ORF">DWX41_00280</name>
</gene>
<proteinExistence type="predicted"/>
<dbReference type="RefSeq" id="WP_025653816.1">
    <property type="nucleotide sequence ID" value="NZ_QVIA01000001.1"/>
</dbReference>
<evidence type="ECO:0000256" key="1">
    <source>
        <dbReference type="ARBA" id="ARBA00022475"/>
    </source>
</evidence>
<sequence length="433" mass="47942">MKRKGISVVLAAVMIAGMAAGCGAKGSSDAAERKDTKLTLIHDMNEDSAISFLEQAIEQFEEKNPDVKIDMETLSSDDYNSMLRNKIAADDVPDLFFIDDIHKKQEFIDAGICMDISGEEWLNENIKESAVEACSVDGKTWCLPFTQGGMFVIYNKDVFEAAGIKQVPDTWSGFIDTCRTIQEAGKTPIAAGFQEQWVLFSDEQCDSVVTTVKYDKENRLNLEAGTTTWAADEGHFSEVLQRMKERYQYTNDDPFGTDWNTALNMLAVGDAGMILNGSWTPAAVMGINPDANLGIFPLPLTEDSKEAMLPLRSTPGGFAVYQDSENADAALKFLEMLSTPEMGALQQKTKGDISACKNVEVTEEDGILYDVQQYIDADKVFDWTGYSELFVSDELQTIVTDVETELLMNENMTVDEAIEMLDERFEAALSAQK</sequence>